<sequence>MDDVLNNDIDIDSAWSTFCEEGNIDNNYLNDLKETSDKNIPKATDIYISTKTKIAYLNCLIDLNTIFWKVCVIPYHKLEEGVVKKQMKFNFTDEESVQEMRLKLKNTNNVDEQIISRIINPNGRIKFRDIRKISIGLCQKDITSYRSKKRSAFYNCFVLLLRIRQKDIFKEIHVKVFNTGKLEIPGIRDDNTLISTLDLLVNILRKYSDDEYINYDLSKSETVLINSNFNCGFYLNRDKLLDILKYKYKIDCVFDACQYPGIQCKYNYVNNDIAYRLSFMIFRTGSILIVGKCDEDVLFKVYNNIKQILDDEYLDIYVINPDTLKTTTKLPNKKNKKRIIYVS</sequence>
<dbReference type="EMBL" id="KT820662">
    <property type="protein sequence ID" value="ALH22963.1"/>
    <property type="molecule type" value="Genomic_DNA"/>
</dbReference>
<dbReference type="KEGG" id="vg:26048924"/>
<dbReference type="Proteomes" id="UP000203826">
    <property type="component" value="Segment"/>
</dbReference>
<evidence type="ECO:0000313" key="2">
    <source>
        <dbReference type="Proteomes" id="UP000203826"/>
    </source>
</evidence>
<gene>
    <name evidence="1" type="ORF">ceV_057</name>
</gene>
<dbReference type="SUPFAM" id="SSF55945">
    <property type="entry name" value="TATA-box binding protein-like"/>
    <property type="match status" value="1"/>
</dbReference>
<organism evidence="1 2">
    <name type="scientific">Chrysochromulina ericina virus CeV-01B</name>
    <dbReference type="NCBI Taxonomy" id="3070830"/>
    <lineage>
        <taxon>Viruses</taxon>
        <taxon>Varidnaviria</taxon>
        <taxon>Bamfordvirae</taxon>
        <taxon>Nucleocytoviricota</taxon>
        <taxon>Megaviricetes</taxon>
        <taxon>Imitervirales</taxon>
        <taxon>Mesomimiviridae</taxon>
        <taxon>Tethysvirus</taxon>
        <taxon>Tethysvirus raunefjordenense</taxon>
    </lineage>
</organism>
<accession>A0A0N9R397</accession>
<protein>
    <submittedName>
        <fullName evidence="1">TATA-box binding protein</fullName>
    </submittedName>
</protein>
<name>A0A0N9R397_9VIRU</name>
<dbReference type="Gene3D" id="3.30.310.10">
    <property type="entry name" value="TATA-Binding Protein"/>
    <property type="match status" value="2"/>
</dbReference>
<keyword evidence="2" id="KW-1185">Reference proteome</keyword>
<dbReference type="OrthoDB" id="31672at10239"/>
<dbReference type="InterPro" id="IPR012295">
    <property type="entry name" value="TBP_dom_sf"/>
</dbReference>
<evidence type="ECO:0000313" key="1">
    <source>
        <dbReference type="EMBL" id="ALH22963.1"/>
    </source>
</evidence>
<proteinExistence type="predicted"/>
<reference evidence="1 2" key="1">
    <citation type="journal article" date="2015" name="Genome Announc.">
        <title>The 474-Kilobase-Pair Complete Genome Sequence of CeV-01B, a Virus Infecting Haptolina (Chrysochromulina) ericina (Prymnesiophyceae).</title>
        <authorList>
            <person name="Gallot-Lavallee L."/>
            <person name="Pagarete A."/>
            <person name="Legendre M."/>
            <person name="Santini S."/>
            <person name="Sandaa R.A."/>
            <person name="Himmelbauer H."/>
            <person name="Ogata H."/>
            <person name="Bratbak G."/>
            <person name="Claverie J.M."/>
        </authorList>
    </citation>
    <scope>NUCLEOTIDE SEQUENCE [LARGE SCALE GENOMIC DNA]</scope>
    <source>
        <strain evidence="1">CeV-01B</strain>
    </source>
</reference>